<feature type="compositionally biased region" description="Polar residues" evidence="3">
    <location>
        <begin position="121"/>
        <end position="147"/>
    </location>
</feature>
<dbReference type="GO" id="GO:0003676">
    <property type="term" value="F:nucleic acid binding"/>
    <property type="evidence" value="ECO:0007669"/>
    <property type="project" value="InterPro"/>
</dbReference>
<dbReference type="EMBL" id="AVOT02027517">
    <property type="protein sequence ID" value="MBW0519606.1"/>
    <property type="molecule type" value="Genomic_DNA"/>
</dbReference>
<dbReference type="GO" id="GO:0008270">
    <property type="term" value="F:zinc ion binding"/>
    <property type="evidence" value="ECO:0007669"/>
    <property type="project" value="InterPro"/>
</dbReference>
<dbReference type="InterPro" id="IPR036875">
    <property type="entry name" value="Znf_CCHC_sf"/>
</dbReference>
<accession>A0A9Q3EIR5</accession>
<organism evidence="4 5">
    <name type="scientific">Austropuccinia psidii MF-1</name>
    <dbReference type="NCBI Taxonomy" id="1389203"/>
    <lineage>
        <taxon>Eukaryota</taxon>
        <taxon>Fungi</taxon>
        <taxon>Dikarya</taxon>
        <taxon>Basidiomycota</taxon>
        <taxon>Pucciniomycotina</taxon>
        <taxon>Pucciniomycetes</taxon>
        <taxon>Pucciniales</taxon>
        <taxon>Sphaerophragmiaceae</taxon>
        <taxon>Austropuccinia</taxon>
    </lineage>
</organism>
<evidence type="ECO:0000256" key="3">
    <source>
        <dbReference type="SAM" id="MobiDB-lite"/>
    </source>
</evidence>
<protein>
    <recommendedName>
        <fullName evidence="6">CCHC-type domain-containing protein</fullName>
    </recommendedName>
</protein>
<name>A0A9Q3EIR5_9BASI</name>
<reference evidence="4" key="1">
    <citation type="submission" date="2021-03" db="EMBL/GenBank/DDBJ databases">
        <title>Draft genome sequence of rust myrtle Austropuccinia psidii MF-1, a brazilian biotype.</title>
        <authorList>
            <person name="Quecine M.C."/>
            <person name="Pachon D.M.R."/>
            <person name="Bonatelli M.L."/>
            <person name="Correr F.H."/>
            <person name="Franceschini L.M."/>
            <person name="Leite T.F."/>
            <person name="Margarido G.R.A."/>
            <person name="Almeida C.A."/>
            <person name="Ferrarezi J.A."/>
            <person name="Labate C.A."/>
        </authorList>
    </citation>
    <scope>NUCLEOTIDE SEQUENCE</scope>
    <source>
        <strain evidence="4">MF-1</strain>
    </source>
</reference>
<dbReference type="Gene3D" id="4.10.60.10">
    <property type="entry name" value="Zinc finger, CCHC-type"/>
    <property type="match status" value="1"/>
</dbReference>
<keyword evidence="1" id="KW-0507">mRNA processing</keyword>
<evidence type="ECO:0000313" key="5">
    <source>
        <dbReference type="Proteomes" id="UP000765509"/>
    </source>
</evidence>
<evidence type="ECO:0008006" key="6">
    <source>
        <dbReference type="Google" id="ProtNLM"/>
    </source>
</evidence>
<dbReference type="Proteomes" id="UP000765509">
    <property type="component" value="Unassembled WGS sequence"/>
</dbReference>
<sequence length="425" mass="48417">MCPVNETSNFMIEDSIGDYDGEPIHEDNDEMVNLLKSLNKNVEENNKNNAKTQAITNKLLAAYEKMSHRIDSVLMRMEMLEKKVAHQEKSIDNNINHNKEKNNKAPRDFIKSFIPNKKHSGNTNENAHNTVNKPQDDQISNEKQSKQAGSYINALQTTPRVPHPLPAIPKFNKTNRFKLAYVTLRSKIGHPKPFENLSALSVQTKINQVLKDVNAKVYDESIFVSAVVKFTNGTIKLCAKNKASVRWLLENKHKWTHLADPTFVTSPNLYHVIIHSCPAFFDISDETDILELCEQNDIGREEIKKVRWLKTPNIEEKDFGSLVISFENRNLAYDIVKGGDLLFKGNLLRAARYQPGPSQCYNCLHIGHLALTCKNKPMCIKCGEEHTLKEYDADLKYCHSAYSSYCPIKQAELNSFKNNLSQPSQ</sequence>
<keyword evidence="2" id="KW-0175">Coiled coil</keyword>
<gene>
    <name evidence="4" type="ORF">O181_059321</name>
</gene>
<feature type="region of interest" description="Disordered" evidence="3">
    <location>
        <begin position="115"/>
        <end position="147"/>
    </location>
</feature>
<evidence type="ECO:0000256" key="1">
    <source>
        <dbReference type="ARBA" id="ARBA00022664"/>
    </source>
</evidence>
<evidence type="ECO:0000313" key="4">
    <source>
        <dbReference type="EMBL" id="MBW0519606.1"/>
    </source>
</evidence>
<comment type="caution">
    <text evidence="4">The sequence shown here is derived from an EMBL/GenBank/DDBJ whole genome shotgun (WGS) entry which is preliminary data.</text>
</comment>
<keyword evidence="5" id="KW-1185">Reference proteome</keyword>
<dbReference type="SUPFAM" id="SSF57756">
    <property type="entry name" value="Retrovirus zinc finger-like domains"/>
    <property type="match status" value="1"/>
</dbReference>
<feature type="coiled-coil region" evidence="2">
    <location>
        <begin position="28"/>
        <end position="83"/>
    </location>
</feature>
<proteinExistence type="predicted"/>
<dbReference type="OrthoDB" id="2506424at2759"/>
<dbReference type="AlphaFoldDB" id="A0A9Q3EIR5"/>
<evidence type="ECO:0000256" key="2">
    <source>
        <dbReference type="SAM" id="Coils"/>
    </source>
</evidence>
<dbReference type="GO" id="GO:0006397">
    <property type="term" value="P:mRNA processing"/>
    <property type="evidence" value="ECO:0007669"/>
    <property type="project" value="UniProtKB-KW"/>
</dbReference>